<organism evidence="3">
    <name type="scientific">Arabidopsis lyrata subsp. lyrata</name>
    <name type="common">Lyre-leaved rock-cress</name>
    <dbReference type="NCBI Taxonomy" id="81972"/>
    <lineage>
        <taxon>Eukaryota</taxon>
        <taxon>Viridiplantae</taxon>
        <taxon>Streptophyta</taxon>
        <taxon>Embryophyta</taxon>
        <taxon>Tracheophyta</taxon>
        <taxon>Spermatophyta</taxon>
        <taxon>Magnoliopsida</taxon>
        <taxon>eudicotyledons</taxon>
        <taxon>Gunneridae</taxon>
        <taxon>Pentapetalae</taxon>
        <taxon>rosids</taxon>
        <taxon>malvids</taxon>
        <taxon>Brassicales</taxon>
        <taxon>Brassicaceae</taxon>
        <taxon>Camelineae</taxon>
        <taxon>Arabidopsis</taxon>
    </lineage>
</organism>
<sequence length="72" mass="8142">MAHSAPSLEEEANKTWRQGEIYDARAIHEPWPMHEAVNARASCSGENSTKPAGFHEEDPRRNRINHFTNLSG</sequence>
<name>D7KG82_ARALL</name>
<dbReference type="AlphaFoldDB" id="D7KG82"/>
<gene>
    <name evidence="2" type="ORF">ARALYDRAFT_887897</name>
</gene>
<dbReference type="HOGENOM" id="CLU_2725612_0_0_1"/>
<keyword evidence="3" id="KW-1185">Reference proteome</keyword>
<reference evidence="3" key="1">
    <citation type="journal article" date="2011" name="Nat. Genet.">
        <title>The Arabidopsis lyrata genome sequence and the basis of rapid genome size change.</title>
        <authorList>
            <person name="Hu T.T."/>
            <person name="Pattyn P."/>
            <person name="Bakker E.G."/>
            <person name="Cao J."/>
            <person name="Cheng J.-F."/>
            <person name="Clark R.M."/>
            <person name="Fahlgren N."/>
            <person name="Fawcett J.A."/>
            <person name="Grimwood J."/>
            <person name="Gundlach H."/>
            <person name="Haberer G."/>
            <person name="Hollister J.D."/>
            <person name="Ossowski S."/>
            <person name="Ottilar R.P."/>
            <person name="Salamov A.A."/>
            <person name="Schneeberger K."/>
            <person name="Spannagl M."/>
            <person name="Wang X."/>
            <person name="Yang L."/>
            <person name="Nasrallah M.E."/>
            <person name="Bergelson J."/>
            <person name="Carrington J.C."/>
            <person name="Gaut B.S."/>
            <person name="Schmutz J."/>
            <person name="Mayer K.F.X."/>
            <person name="Van de Peer Y."/>
            <person name="Grigoriev I.V."/>
            <person name="Nordborg M."/>
            <person name="Weigel D."/>
            <person name="Guo Y.-L."/>
        </authorList>
    </citation>
    <scope>NUCLEOTIDE SEQUENCE [LARGE SCALE GENOMIC DNA]</scope>
    <source>
        <strain evidence="3">cv. MN47</strain>
    </source>
</reference>
<protein>
    <submittedName>
        <fullName evidence="2">Predicted protein</fullName>
    </submittedName>
</protein>
<accession>D7KG82</accession>
<evidence type="ECO:0000313" key="2">
    <source>
        <dbReference type="EMBL" id="EFH68626.1"/>
    </source>
</evidence>
<dbReference type="Gramene" id="scaffold_100691.1">
    <property type="protein sequence ID" value="scaffold_100691.1"/>
    <property type="gene ID" value="scaffold_100691.1"/>
</dbReference>
<proteinExistence type="predicted"/>
<evidence type="ECO:0000256" key="1">
    <source>
        <dbReference type="SAM" id="MobiDB-lite"/>
    </source>
</evidence>
<feature type="region of interest" description="Disordered" evidence="1">
    <location>
        <begin position="39"/>
        <end position="72"/>
    </location>
</feature>
<dbReference type="Proteomes" id="UP000008694">
    <property type="component" value="Unassembled WGS sequence"/>
</dbReference>
<evidence type="ECO:0000313" key="3">
    <source>
        <dbReference type="Proteomes" id="UP000008694"/>
    </source>
</evidence>
<dbReference type="EMBL" id="GL348713">
    <property type="protein sequence ID" value="EFH68626.1"/>
    <property type="molecule type" value="Genomic_DNA"/>
</dbReference>